<evidence type="ECO:0000313" key="2">
    <source>
        <dbReference type="EMBL" id="EFA76501.1"/>
    </source>
</evidence>
<dbReference type="FunCoup" id="D3BQT1">
    <property type="interactions" value="4"/>
</dbReference>
<dbReference type="InterPro" id="IPR027267">
    <property type="entry name" value="AH/BAR_dom_sf"/>
</dbReference>
<dbReference type="Proteomes" id="UP000001396">
    <property type="component" value="Unassembled WGS sequence"/>
</dbReference>
<keyword evidence="3" id="KW-1185">Reference proteome</keyword>
<protein>
    <recommendedName>
        <fullName evidence="1">BAR domain-containing protein</fullName>
    </recommendedName>
</protein>
<evidence type="ECO:0000313" key="3">
    <source>
        <dbReference type="Proteomes" id="UP000001396"/>
    </source>
</evidence>
<proteinExistence type="predicted"/>
<accession>D3BQT1</accession>
<comment type="caution">
    <text evidence="2">The sequence shown here is derived from an EMBL/GenBank/DDBJ whole genome shotgun (WGS) entry which is preliminary data.</text>
</comment>
<gene>
    <name evidence="2" type="ORF">PPL_10269</name>
</gene>
<dbReference type="AlphaFoldDB" id="D3BQT1"/>
<dbReference type="EMBL" id="ADBJ01000047">
    <property type="protein sequence ID" value="EFA76501.1"/>
    <property type="molecule type" value="Genomic_DNA"/>
</dbReference>
<dbReference type="STRING" id="670386.D3BQT1"/>
<dbReference type="InParanoid" id="D3BQT1"/>
<dbReference type="Pfam" id="PF03114">
    <property type="entry name" value="BAR"/>
    <property type="match status" value="1"/>
</dbReference>
<dbReference type="PROSITE" id="PS51021">
    <property type="entry name" value="BAR"/>
    <property type="match status" value="1"/>
</dbReference>
<dbReference type="SUPFAM" id="SSF103657">
    <property type="entry name" value="BAR/IMD domain-like"/>
    <property type="match status" value="1"/>
</dbReference>
<dbReference type="CDD" id="cd07307">
    <property type="entry name" value="BAR"/>
    <property type="match status" value="1"/>
</dbReference>
<dbReference type="Gene3D" id="1.20.1270.60">
    <property type="entry name" value="Arfaptin homology (AH) domain/BAR domain"/>
    <property type="match status" value="1"/>
</dbReference>
<dbReference type="InterPro" id="IPR004148">
    <property type="entry name" value="BAR_dom"/>
</dbReference>
<sequence length="234" mass="26613">MKSFTKKLATVKQMGMEKMGKTESHADNDATKETKEKLRVIKTEYHEIYTTGKLYCQETEKSVQTGVQFADALTHFGGGFIGDAAVAEVLSRIGVQLKSVEQARQNCNNNSMTSLVTPVGKFQDTEIKKARDAKHKQDAIRLRYDTHLEKLADLKKKNDPNSLKVKTTEQECNDIKEEYDVVNREFAEIMEHLNAEMNKQLVAELREYALQQLSFYKQASALWAEADELLSNIN</sequence>
<feature type="domain" description="BAR" evidence="1">
    <location>
        <begin position="16"/>
        <end position="234"/>
    </location>
</feature>
<organism evidence="2 3">
    <name type="scientific">Heterostelium pallidum (strain ATCC 26659 / Pp 5 / PN500)</name>
    <name type="common">Cellular slime mold</name>
    <name type="synonym">Polysphondylium pallidum</name>
    <dbReference type="NCBI Taxonomy" id="670386"/>
    <lineage>
        <taxon>Eukaryota</taxon>
        <taxon>Amoebozoa</taxon>
        <taxon>Evosea</taxon>
        <taxon>Eumycetozoa</taxon>
        <taxon>Dictyostelia</taxon>
        <taxon>Acytosteliales</taxon>
        <taxon>Acytosteliaceae</taxon>
        <taxon>Heterostelium</taxon>
    </lineage>
</organism>
<evidence type="ECO:0000259" key="1">
    <source>
        <dbReference type="PROSITE" id="PS51021"/>
    </source>
</evidence>
<dbReference type="GO" id="GO:0005737">
    <property type="term" value="C:cytoplasm"/>
    <property type="evidence" value="ECO:0007669"/>
    <property type="project" value="InterPro"/>
</dbReference>
<dbReference type="OMA" id="ESHADND"/>
<reference evidence="2 3" key="1">
    <citation type="journal article" date="2011" name="Genome Res.">
        <title>Phylogeny-wide analysis of social amoeba genomes highlights ancient origins for complex intercellular communication.</title>
        <authorList>
            <person name="Heidel A.J."/>
            <person name="Lawal H.M."/>
            <person name="Felder M."/>
            <person name="Schilde C."/>
            <person name="Helps N.R."/>
            <person name="Tunggal B."/>
            <person name="Rivero F."/>
            <person name="John U."/>
            <person name="Schleicher M."/>
            <person name="Eichinger L."/>
            <person name="Platzer M."/>
            <person name="Noegel A.A."/>
            <person name="Schaap P."/>
            <person name="Gloeckner G."/>
        </authorList>
    </citation>
    <scope>NUCLEOTIDE SEQUENCE [LARGE SCALE GENOMIC DNA]</scope>
    <source>
        <strain evidence="3">ATCC 26659 / Pp 5 / PN500</strain>
    </source>
</reference>
<name>D3BQT1_HETP5</name>
<dbReference type="GeneID" id="31365740"/>
<dbReference type="RefSeq" id="XP_020428633.1">
    <property type="nucleotide sequence ID" value="XM_020581048.1"/>
</dbReference>